<evidence type="ECO:0000313" key="2">
    <source>
        <dbReference type="EnsemblPlants" id="ORUFI08G12810.1"/>
    </source>
</evidence>
<dbReference type="OMA" id="CTGEWEL"/>
<dbReference type="Gramene" id="ORUFI08G12810.1">
    <property type="protein sequence ID" value="ORUFI08G12810.1"/>
    <property type="gene ID" value="ORUFI08G12810"/>
</dbReference>
<dbReference type="Gene3D" id="3.30.200.20">
    <property type="entry name" value="Phosphorylase Kinase, domain 1"/>
    <property type="match status" value="1"/>
</dbReference>
<dbReference type="InterPro" id="IPR045766">
    <property type="entry name" value="MCAfunc"/>
</dbReference>
<proteinExistence type="predicted"/>
<dbReference type="CDD" id="cd21037">
    <property type="entry name" value="MLKL_NTD"/>
    <property type="match status" value="1"/>
</dbReference>
<dbReference type="InterPro" id="IPR008271">
    <property type="entry name" value="Ser/Thr_kinase_AS"/>
</dbReference>
<dbReference type="PANTHER" id="PTHR27006:SF601">
    <property type="entry name" value="PROTEIN KINASE DOMAIN-CONTAINING PROTEIN"/>
    <property type="match status" value="1"/>
</dbReference>
<dbReference type="CDD" id="cd14066">
    <property type="entry name" value="STKc_IRAK"/>
    <property type="match status" value="1"/>
</dbReference>
<dbReference type="GO" id="GO:0007166">
    <property type="term" value="P:cell surface receptor signaling pathway"/>
    <property type="evidence" value="ECO:0007669"/>
    <property type="project" value="InterPro"/>
</dbReference>
<dbReference type="HOGENOM" id="CLU_000288_158_0_1"/>
<evidence type="ECO:0000313" key="3">
    <source>
        <dbReference type="Proteomes" id="UP000008022"/>
    </source>
</evidence>
<dbReference type="FunFam" id="3.30.200.20:FF:001051">
    <property type="entry name" value="Os08g0343000 protein"/>
    <property type="match status" value="1"/>
</dbReference>
<dbReference type="InterPro" id="IPR059179">
    <property type="entry name" value="MLKL-like_MCAfunc"/>
</dbReference>
<dbReference type="AlphaFoldDB" id="A0A0E0QHP4"/>
<dbReference type="GO" id="GO:0004672">
    <property type="term" value="F:protein kinase activity"/>
    <property type="evidence" value="ECO:0007669"/>
    <property type="project" value="InterPro"/>
</dbReference>
<reference evidence="2" key="2">
    <citation type="submission" date="2015-06" db="UniProtKB">
        <authorList>
            <consortium name="EnsemblPlants"/>
        </authorList>
    </citation>
    <scope>IDENTIFICATION</scope>
</reference>
<dbReference type="GO" id="GO:0005524">
    <property type="term" value="F:ATP binding"/>
    <property type="evidence" value="ECO:0007669"/>
    <property type="project" value="InterPro"/>
</dbReference>
<dbReference type="SMART" id="SM00220">
    <property type="entry name" value="S_TKc"/>
    <property type="match status" value="1"/>
</dbReference>
<dbReference type="Pfam" id="PF19584">
    <property type="entry name" value="MCAfunc"/>
    <property type="match status" value="1"/>
</dbReference>
<reference evidence="3" key="1">
    <citation type="submission" date="2013-06" db="EMBL/GenBank/DDBJ databases">
        <authorList>
            <person name="Zhao Q."/>
        </authorList>
    </citation>
    <scope>NUCLEOTIDE SEQUENCE</scope>
    <source>
        <strain evidence="3">cv. W1943</strain>
    </source>
</reference>
<dbReference type="Proteomes" id="UP000008022">
    <property type="component" value="Unassembled WGS sequence"/>
</dbReference>
<dbReference type="FunFam" id="1.10.510.10:FF:000384">
    <property type="entry name" value="G-type lectin S-receptor-like serine/threonine-protein kinase"/>
    <property type="match status" value="1"/>
</dbReference>
<dbReference type="InterPro" id="IPR036537">
    <property type="entry name" value="Adaptor_Cbl_N_dom_sf"/>
</dbReference>
<dbReference type="InterPro" id="IPR011009">
    <property type="entry name" value="Kinase-like_dom_sf"/>
</dbReference>
<dbReference type="PANTHER" id="PTHR27006">
    <property type="entry name" value="PROMASTIGOTE SURFACE ANTIGEN PROTEIN PSA"/>
    <property type="match status" value="1"/>
</dbReference>
<feature type="domain" description="Protein kinase" evidence="1">
    <location>
        <begin position="260"/>
        <end position="538"/>
    </location>
</feature>
<evidence type="ECO:0000259" key="1">
    <source>
        <dbReference type="PROSITE" id="PS50011"/>
    </source>
</evidence>
<dbReference type="STRING" id="4529.A0A0E0QHP4"/>
<dbReference type="PROSITE" id="PS00108">
    <property type="entry name" value="PROTEIN_KINASE_ST"/>
    <property type="match status" value="1"/>
</dbReference>
<dbReference type="Gene3D" id="1.20.930.20">
    <property type="entry name" value="Adaptor protein Cbl, N-terminal domain"/>
    <property type="match status" value="1"/>
</dbReference>
<dbReference type="EnsemblPlants" id="ORUFI08G12810.1">
    <property type="protein sequence ID" value="ORUFI08G12810.1"/>
    <property type="gene ID" value="ORUFI08G12810"/>
</dbReference>
<accession>A0A0E0QHP4</accession>
<dbReference type="SUPFAM" id="SSF56112">
    <property type="entry name" value="Protein kinase-like (PK-like)"/>
    <property type="match status" value="1"/>
</dbReference>
<dbReference type="InterPro" id="IPR000719">
    <property type="entry name" value="Prot_kinase_dom"/>
</dbReference>
<organism evidence="2 3">
    <name type="scientific">Oryza rufipogon</name>
    <name type="common">Brownbeard rice</name>
    <name type="synonym">Asian wild rice</name>
    <dbReference type="NCBI Taxonomy" id="4529"/>
    <lineage>
        <taxon>Eukaryota</taxon>
        <taxon>Viridiplantae</taxon>
        <taxon>Streptophyta</taxon>
        <taxon>Embryophyta</taxon>
        <taxon>Tracheophyta</taxon>
        <taxon>Spermatophyta</taxon>
        <taxon>Magnoliopsida</taxon>
        <taxon>Liliopsida</taxon>
        <taxon>Poales</taxon>
        <taxon>Poaceae</taxon>
        <taxon>BOP clade</taxon>
        <taxon>Oryzoideae</taxon>
        <taxon>Oryzeae</taxon>
        <taxon>Oryzinae</taxon>
        <taxon>Oryza</taxon>
    </lineage>
</organism>
<name>A0A0E0QHP4_ORYRU</name>
<dbReference type="Gene3D" id="1.10.510.10">
    <property type="entry name" value="Transferase(Phosphotransferase) domain 1"/>
    <property type="match status" value="1"/>
</dbReference>
<sequence>MCSVHEGAVAAREMAAAVLNALAPAATVAQLAGADAAGLVSAILQAVRAARRNRRECRLLARRAMMVGDLLRLLPPESETMRRPEVRWALDGLGGALRQALELVESCQESGAVRGLMTAGRQAEQFREVQGEINDYMLLFPVVSHIDITRRLDLIYGLLLPADSQPHQMPEDAPGSPGDHFEADVRNVEITAAEVIPFESNQTITEPFEFGEHQVAGHQEGLEELLSKVQRLKWLCWWSQHDSLERPSTYDLLKAATNNFSSKSKIASGGWATVYKAQMRNSLEIAIKVYPMGTGEKRVFSQYERELNLLTKLQHTNIIKLLGHCTGEWELILIYEYMPNGSLDKFIHGPNREVSFDWFSCFKIIQGIAEGLLYLHTYEAEICIVHRDLKPSNILLDSDMNAKIGDFGIAKTISPARQQDTYVSGTFGYIAPEYLRGGILSTKVDVYAYGVILLEIITGRRSCIPCLKDDEYVHLTEYAWDLWRTGRSAELLDAALRNEARIAEITSCIQIALLCVQKDPADRPSMLDVLAMLRDEKIVAAPKKPGDLLLGDETSVESGDLLLGEETSGETAHWFASSGATCSSTEFTVPR</sequence>
<dbReference type="PROSITE" id="PS50011">
    <property type="entry name" value="PROTEIN_KINASE_DOM"/>
    <property type="match status" value="1"/>
</dbReference>
<keyword evidence="3" id="KW-1185">Reference proteome</keyword>
<dbReference type="Pfam" id="PF00069">
    <property type="entry name" value="Pkinase"/>
    <property type="match status" value="1"/>
</dbReference>
<protein>
    <recommendedName>
        <fullName evidence="1">Protein kinase domain-containing protein</fullName>
    </recommendedName>
</protein>
<dbReference type="eggNOG" id="KOG2806">
    <property type="taxonomic scope" value="Eukaryota"/>
</dbReference>